<evidence type="ECO:0000313" key="4">
    <source>
        <dbReference type="Proteomes" id="UP000295500"/>
    </source>
</evidence>
<dbReference type="Pfam" id="PF06180">
    <property type="entry name" value="CbiK"/>
    <property type="match status" value="1"/>
</dbReference>
<feature type="signal peptide" evidence="1">
    <location>
        <begin position="1"/>
        <end position="27"/>
    </location>
</feature>
<dbReference type="AlphaFoldDB" id="A0A4R6PYB7"/>
<proteinExistence type="predicted"/>
<dbReference type="SUPFAM" id="SSF53800">
    <property type="entry name" value="Chelatase"/>
    <property type="match status" value="1"/>
</dbReference>
<feature type="domain" description="Fibronectin type-III" evidence="2">
    <location>
        <begin position="527"/>
        <end position="616"/>
    </location>
</feature>
<keyword evidence="1" id="KW-0732">Signal</keyword>
<dbReference type="EMBL" id="SNXO01000028">
    <property type="protein sequence ID" value="TDP51963.1"/>
    <property type="molecule type" value="Genomic_DNA"/>
</dbReference>
<keyword evidence="4" id="KW-1185">Reference proteome</keyword>
<evidence type="ECO:0000313" key="3">
    <source>
        <dbReference type="EMBL" id="TDP51963.1"/>
    </source>
</evidence>
<dbReference type="PROSITE" id="PS50853">
    <property type="entry name" value="FN3"/>
    <property type="match status" value="1"/>
</dbReference>
<dbReference type="SUPFAM" id="SSF49265">
    <property type="entry name" value="Fibronectin type III"/>
    <property type="match status" value="1"/>
</dbReference>
<name>A0A4R6PYB7_9FIRM</name>
<sequence>MKKSLKKIITVLLSLTVICSMSATAFAADSASAQTKTATTKATTEKAADIVSTLGMFSPAEGTTSVKIDKMTGMAKVTFTTLARSAKYTKLSLVKISKTSAVKESKAVKGTVTEVSTGKYTSTFTFDISVSKLGKKMPISLYQVYTKADGTKIDGWYNYGNNNQYYLTVKFTPSVVNDLTKAIYYQKRTAGTDSLCAAAKAGWDSLTDAQKKLVVGFGYYEDASEAKGGYDYFGADTGDASADDPANANSIGDYELLVASFGTSFNDSRVLTVGGVESALETSYPEYSVRRGFTSQIIINHIQARDGEFIDNIDQAMERAVKNRVKVLVVQSTTLMAGAEYDELVSEVNKYKSHFSQIVFSKPLCSTDADKTAVAKAIYADAAVDAGFKNTATAAADKDTAFVFMGHGTSHSAQVLYTQMQTVVSGLGYNNCFIGTVEGKPASTSCENIIAAVKKAGYKKVVLRPLMVVAGDHANNDMAGDDSDSWKSQFKAAGFNVSTQIKGLGQLEAIQDIYVAHTKDAIAKVVAKTSISKVKAGTRSAKVVVKKQSGAKGYQIRYATSKSMKNARTVSTTSTSKTIKKLNSGKKYYFQVRVYKTVDKTKAYSVWSKVKTVKVK</sequence>
<dbReference type="Proteomes" id="UP000295500">
    <property type="component" value="Unassembled WGS sequence"/>
</dbReference>
<dbReference type="InterPro" id="IPR010388">
    <property type="entry name" value="Anaerobic_Co-chelatase"/>
</dbReference>
<reference evidence="3 4" key="1">
    <citation type="submission" date="2019-03" db="EMBL/GenBank/DDBJ databases">
        <title>Genomic Encyclopedia of Type Strains, Phase IV (KMG-IV): sequencing the most valuable type-strain genomes for metagenomic binning, comparative biology and taxonomic classification.</title>
        <authorList>
            <person name="Goeker M."/>
        </authorList>
    </citation>
    <scope>NUCLEOTIDE SEQUENCE [LARGE SCALE GENOMIC DNA]</scope>
    <source>
        <strain evidence="3 4">DSM 28287</strain>
    </source>
</reference>
<dbReference type="GO" id="GO:0019251">
    <property type="term" value="P:anaerobic cobalamin biosynthetic process"/>
    <property type="evidence" value="ECO:0007669"/>
    <property type="project" value="InterPro"/>
</dbReference>
<dbReference type="Gene3D" id="3.40.50.1400">
    <property type="match status" value="2"/>
</dbReference>
<dbReference type="CDD" id="cd03413">
    <property type="entry name" value="CbiK_C"/>
    <property type="match status" value="1"/>
</dbReference>
<feature type="chain" id="PRO_5021023168" evidence="1">
    <location>
        <begin position="28"/>
        <end position="616"/>
    </location>
</feature>
<dbReference type="Gene3D" id="2.60.40.10">
    <property type="entry name" value="Immunoglobulins"/>
    <property type="match status" value="1"/>
</dbReference>
<dbReference type="InterPro" id="IPR036116">
    <property type="entry name" value="FN3_sf"/>
</dbReference>
<protein>
    <submittedName>
        <fullName evidence="3">Cobalamin biosynthesis Co2+ chelatase CbiK</fullName>
    </submittedName>
</protein>
<evidence type="ECO:0000259" key="2">
    <source>
        <dbReference type="PROSITE" id="PS50853"/>
    </source>
</evidence>
<dbReference type="RefSeq" id="WP_243108573.1">
    <property type="nucleotide sequence ID" value="NZ_SNXO01000028.1"/>
</dbReference>
<comment type="caution">
    <text evidence="3">The sequence shown here is derived from an EMBL/GenBank/DDBJ whole genome shotgun (WGS) entry which is preliminary data.</text>
</comment>
<evidence type="ECO:0000256" key="1">
    <source>
        <dbReference type="SAM" id="SignalP"/>
    </source>
</evidence>
<dbReference type="GO" id="GO:0016852">
    <property type="term" value="F:sirohydrochlorin cobaltochelatase activity"/>
    <property type="evidence" value="ECO:0007669"/>
    <property type="project" value="InterPro"/>
</dbReference>
<dbReference type="InterPro" id="IPR013783">
    <property type="entry name" value="Ig-like_fold"/>
</dbReference>
<gene>
    <name evidence="3" type="ORF">EV211_12821</name>
</gene>
<organism evidence="3 4">
    <name type="scientific">Aminicella lysinilytica</name>
    <dbReference type="NCBI Taxonomy" id="433323"/>
    <lineage>
        <taxon>Bacteria</taxon>
        <taxon>Bacillati</taxon>
        <taxon>Bacillota</taxon>
        <taxon>Clostridia</taxon>
        <taxon>Peptostreptococcales</taxon>
        <taxon>Anaerovoracaceae</taxon>
        <taxon>Aminicella</taxon>
    </lineage>
</organism>
<accession>A0A4R6PYB7</accession>
<dbReference type="InterPro" id="IPR003961">
    <property type="entry name" value="FN3_dom"/>
</dbReference>